<feature type="region of interest" description="Disordered" evidence="1">
    <location>
        <begin position="88"/>
        <end position="115"/>
    </location>
</feature>
<sequence length="188" mass="21380">MDEEGKRVVEEEEKEKDEEGKRVVEEVEEEKDVEEKRVVGKVKKEDGGEEKKAEEEKEKEESPEDCNAKHLDIRMIISELPVSLGLNQTQPTPRILPTSYRGTTKHPLPATKRTKSDTHVYPGLIMGETTLDPKHNVGNHTPAEYVDCRCFWALVTVGAQKPFPLQITLIGTLILAMTLYKPLRENNF</sequence>
<dbReference type="EMBL" id="BLXT01008342">
    <property type="protein sequence ID" value="GFO47717.1"/>
    <property type="molecule type" value="Genomic_DNA"/>
</dbReference>
<evidence type="ECO:0000313" key="2">
    <source>
        <dbReference type="EMBL" id="GFO47717.1"/>
    </source>
</evidence>
<name>A0AAV4DTR7_9GAST</name>
<organism evidence="2 3">
    <name type="scientific">Plakobranchus ocellatus</name>
    <dbReference type="NCBI Taxonomy" id="259542"/>
    <lineage>
        <taxon>Eukaryota</taxon>
        <taxon>Metazoa</taxon>
        <taxon>Spiralia</taxon>
        <taxon>Lophotrochozoa</taxon>
        <taxon>Mollusca</taxon>
        <taxon>Gastropoda</taxon>
        <taxon>Heterobranchia</taxon>
        <taxon>Euthyneura</taxon>
        <taxon>Panpulmonata</taxon>
        <taxon>Sacoglossa</taxon>
        <taxon>Placobranchoidea</taxon>
        <taxon>Plakobranchidae</taxon>
        <taxon>Plakobranchus</taxon>
    </lineage>
</organism>
<feature type="region of interest" description="Disordered" evidence="1">
    <location>
        <begin position="1"/>
        <end position="67"/>
    </location>
</feature>
<dbReference type="AlphaFoldDB" id="A0AAV4DTR7"/>
<feature type="compositionally biased region" description="Basic and acidic residues" evidence="1">
    <location>
        <begin position="33"/>
        <end position="67"/>
    </location>
</feature>
<dbReference type="Proteomes" id="UP000735302">
    <property type="component" value="Unassembled WGS sequence"/>
</dbReference>
<proteinExistence type="predicted"/>
<gene>
    <name evidence="2" type="ORF">PoB_007422200</name>
</gene>
<protein>
    <submittedName>
        <fullName evidence="2">Uncharacterized protein</fullName>
    </submittedName>
</protein>
<keyword evidence="3" id="KW-1185">Reference proteome</keyword>
<reference evidence="2 3" key="1">
    <citation type="journal article" date="2021" name="Elife">
        <title>Chloroplast acquisition without the gene transfer in kleptoplastic sea slugs, Plakobranchus ocellatus.</title>
        <authorList>
            <person name="Maeda T."/>
            <person name="Takahashi S."/>
            <person name="Yoshida T."/>
            <person name="Shimamura S."/>
            <person name="Takaki Y."/>
            <person name="Nagai Y."/>
            <person name="Toyoda A."/>
            <person name="Suzuki Y."/>
            <person name="Arimoto A."/>
            <person name="Ishii H."/>
            <person name="Satoh N."/>
            <person name="Nishiyama T."/>
            <person name="Hasebe M."/>
            <person name="Maruyama T."/>
            <person name="Minagawa J."/>
            <person name="Obokata J."/>
            <person name="Shigenobu S."/>
        </authorList>
    </citation>
    <scope>NUCLEOTIDE SEQUENCE [LARGE SCALE GENOMIC DNA]</scope>
</reference>
<comment type="caution">
    <text evidence="2">The sequence shown here is derived from an EMBL/GenBank/DDBJ whole genome shotgun (WGS) entry which is preliminary data.</text>
</comment>
<evidence type="ECO:0000313" key="3">
    <source>
        <dbReference type="Proteomes" id="UP000735302"/>
    </source>
</evidence>
<evidence type="ECO:0000256" key="1">
    <source>
        <dbReference type="SAM" id="MobiDB-lite"/>
    </source>
</evidence>
<accession>A0AAV4DTR7</accession>